<dbReference type="RefSeq" id="WP_094095094.1">
    <property type="nucleotide sequence ID" value="NZ_BMHF01000004.1"/>
</dbReference>
<sequence length="167" mass="18914">MDVTTIFGPNTLRIIVTLVTAAFALSVIVVRLKASSRPVTIRKIIIPPLGMATGALMFVYPPVRFPFWWGLIAFAAGWLVFSYPLIKTTKFEMRGSEVYVQRSAGFAFILLGLLVLRLILHEFIQEYVSIPQTAGLFFLLAFGMITRWRLYMLKEYHIINPPASQTN</sequence>
<gene>
    <name evidence="2" type="primary">ccdC</name>
    <name evidence="2" type="ORF">GCM10010917_15380</name>
</gene>
<organism evidence="2 3">
    <name type="scientific">Paenibacillus physcomitrellae</name>
    <dbReference type="NCBI Taxonomy" id="1619311"/>
    <lineage>
        <taxon>Bacteria</taxon>
        <taxon>Bacillati</taxon>
        <taxon>Bacillota</taxon>
        <taxon>Bacilli</taxon>
        <taxon>Bacillales</taxon>
        <taxon>Paenibacillaceae</taxon>
        <taxon>Paenibacillus</taxon>
    </lineage>
</organism>
<dbReference type="EMBL" id="BMHF01000004">
    <property type="protein sequence ID" value="GGA31234.1"/>
    <property type="molecule type" value="Genomic_DNA"/>
</dbReference>
<comment type="caution">
    <text evidence="2">The sequence shown here is derived from an EMBL/GenBank/DDBJ whole genome shotgun (WGS) entry which is preliminary data.</text>
</comment>
<feature type="transmembrane region" description="Helical" evidence="1">
    <location>
        <begin position="12"/>
        <end position="32"/>
    </location>
</feature>
<dbReference type="Pfam" id="PF07301">
    <property type="entry name" value="DUF1453"/>
    <property type="match status" value="1"/>
</dbReference>
<keyword evidence="3" id="KW-1185">Reference proteome</keyword>
<dbReference type="PANTHER" id="PTHR39164">
    <property type="entry name" value="PROTEIN CCDC"/>
    <property type="match status" value="1"/>
</dbReference>
<accession>A0ABQ1FVX3</accession>
<name>A0ABQ1FVX3_9BACL</name>
<evidence type="ECO:0000313" key="3">
    <source>
        <dbReference type="Proteomes" id="UP000609323"/>
    </source>
</evidence>
<dbReference type="InterPro" id="IPR031306">
    <property type="entry name" value="CcdC"/>
</dbReference>
<keyword evidence="1" id="KW-1133">Transmembrane helix</keyword>
<keyword evidence="1" id="KW-0472">Membrane</keyword>
<evidence type="ECO:0000256" key="1">
    <source>
        <dbReference type="SAM" id="Phobius"/>
    </source>
</evidence>
<feature type="transmembrane region" description="Helical" evidence="1">
    <location>
        <begin position="132"/>
        <end position="150"/>
    </location>
</feature>
<feature type="transmembrane region" description="Helical" evidence="1">
    <location>
        <begin position="67"/>
        <end position="86"/>
    </location>
</feature>
<reference evidence="3" key="1">
    <citation type="journal article" date="2019" name="Int. J. Syst. Evol. Microbiol.">
        <title>The Global Catalogue of Microorganisms (GCM) 10K type strain sequencing project: providing services to taxonomists for standard genome sequencing and annotation.</title>
        <authorList>
            <consortium name="The Broad Institute Genomics Platform"/>
            <consortium name="The Broad Institute Genome Sequencing Center for Infectious Disease"/>
            <person name="Wu L."/>
            <person name="Ma J."/>
        </authorList>
    </citation>
    <scope>NUCLEOTIDE SEQUENCE [LARGE SCALE GENOMIC DNA]</scope>
    <source>
        <strain evidence="3">CGMCC 1.15044</strain>
    </source>
</reference>
<feature type="transmembrane region" description="Helical" evidence="1">
    <location>
        <begin position="44"/>
        <end position="61"/>
    </location>
</feature>
<proteinExistence type="predicted"/>
<dbReference type="PANTHER" id="PTHR39164:SF1">
    <property type="entry name" value="PROTEIN CCDC"/>
    <property type="match status" value="1"/>
</dbReference>
<protein>
    <submittedName>
        <fullName evidence="2">Membrane protein</fullName>
    </submittedName>
</protein>
<keyword evidence="1" id="KW-0812">Transmembrane</keyword>
<feature type="transmembrane region" description="Helical" evidence="1">
    <location>
        <begin position="98"/>
        <end position="120"/>
    </location>
</feature>
<evidence type="ECO:0000313" key="2">
    <source>
        <dbReference type="EMBL" id="GGA31234.1"/>
    </source>
</evidence>
<dbReference type="PIRSF" id="PIRSF021441">
    <property type="entry name" value="DUF1453"/>
    <property type="match status" value="1"/>
</dbReference>
<dbReference type="InterPro" id="IPR058247">
    <property type="entry name" value="DUF1453"/>
</dbReference>
<dbReference type="Proteomes" id="UP000609323">
    <property type="component" value="Unassembled WGS sequence"/>
</dbReference>